<gene>
    <name evidence="1" type="ORF">F5144DRAFT_402084</name>
</gene>
<organism evidence="1 2">
    <name type="scientific">Chaetomium tenue</name>
    <dbReference type="NCBI Taxonomy" id="1854479"/>
    <lineage>
        <taxon>Eukaryota</taxon>
        <taxon>Fungi</taxon>
        <taxon>Dikarya</taxon>
        <taxon>Ascomycota</taxon>
        <taxon>Pezizomycotina</taxon>
        <taxon>Sordariomycetes</taxon>
        <taxon>Sordariomycetidae</taxon>
        <taxon>Sordariales</taxon>
        <taxon>Chaetomiaceae</taxon>
        <taxon>Chaetomium</taxon>
    </lineage>
</organism>
<sequence length="208" mass="22104">MYLPGSVPGVISSPTGGWWPTISKLNSLPQRAHTHETHGRASTLSNYLPHPHHALECRDPLSPSPQTCQDPRTITNQPPNATRAGMLSSRSARPTVRPSVGVHSISLSALRSCCTATAAGGQYRAVASQLCRHVHRAAWAGQGSARLAGGTKELRGPQTTRSLSLSLHDMTRKYQISNPITAALGNCLEMTSGLPTLAAIPCHCALTH</sequence>
<comment type="caution">
    <text evidence="1">The sequence shown here is derived from an EMBL/GenBank/DDBJ whole genome shotgun (WGS) entry which is preliminary data.</text>
</comment>
<evidence type="ECO:0000313" key="1">
    <source>
        <dbReference type="EMBL" id="KAH6613374.1"/>
    </source>
</evidence>
<keyword evidence="2" id="KW-1185">Reference proteome</keyword>
<name>A0ACB7NX34_9PEZI</name>
<dbReference type="Proteomes" id="UP000724584">
    <property type="component" value="Unassembled WGS sequence"/>
</dbReference>
<accession>A0ACB7NX34</accession>
<reference evidence="1 2" key="1">
    <citation type="journal article" date="2021" name="Nat. Commun.">
        <title>Genetic determinants of endophytism in the Arabidopsis root mycobiome.</title>
        <authorList>
            <person name="Mesny F."/>
            <person name="Miyauchi S."/>
            <person name="Thiergart T."/>
            <person name="Pickel B."/>
            <person name="Atanasova L."/>
            <person name="Karlsson M."/>
            <person name="Huettel B."/>
            <person name="Barry K.W."/>
            <person name="Haridas S."/>
            <person name="Chen C."/>
            <person name="Bauer D."/>
            <person name="Andreopoulos W."/>
            <person name="Pangilinan J."/>
            <person name="LaButti K."/>
            <person name="Riley R."/>
            <person name="Lipzen A."/>
            <person name="Clum A."/>
            <person name="Drula E."/>
            <person name="Henrissat B."/>
            <person name="Kohler A."/>
            <person name="Grigoriev I.V."/>
            <person name="Martin F.M."/>
            <person name="Hacquard S."/>
        </authorList>
    </citation>
    <scope>NUCLEOTIDE SEQUENCE [LARGE SCALE GENOMIC DNA]</scope>
    <source>
        <strain evidence="1 2">MPI-SDFR-AT-0079</strain>
    </source>
</reference>
<dbReference type="EMBL" id="JAGIZQ010000008">
    <property type="protein sequence ID" value="KAH6613374.1"/>
    <property type="molecule type" value="Genomic_DNA"/>
</dbReference>
<protein>
    <submittedName>
        <fullName evidence="1">Uncharacterized protein</fullName>
    </submittedName>
</protein>
<proteinExistence type="predicted"/>
<evidence type="ECO:0000313" key="2">
    <source>
        <dbReference type="Proteomes" id="UP000724584"/>
    </source>
</evidence>